<dbReference type="InterPro" id="IPR019317">
    <property type="entry name" value="BRI3"/>
</dbReference>
<keyword evidence="1" id="KW-0812">Transmembrane</keyword>
<proteinExistence type="predicted"/>
<name>A0A7R9GB14_9CRUS</name>
<keyword evidence="1" id="KW-0472">Membrane</keyword>
<organism evidence="2">
    <name type="scientific">Notodromas monacha</name>
    <dbReference type="NCBI Taxonomy" id="399045"/>
    <lineage>
        <taxon>Eukaryota</taxon>
        <taxon>Metazoa</taxon>
        <taxon>Ecdysozoa</taxon>
        <taxon>Arthropoda</taxon>
        <taxon>Crustacea</taxon>
        <taxon>Oligostraca</taxon>
        <taxon>Ostracoda</taxon>
        <taxon>Podocopa</taxon>
        <taxon>Podocopida</taxon>
        <taxon>Cypridocopina</taxon>
        <taxon>Cypridoidea</taxon>
        <taxon>Cyprididae</taxon>
        <taxon>Notodromas</taxon>
    </lineage>
</organism>
<accession>A0A7R9GB14</accession>
<dbReference type="Proteomes" id="UP000678499">
    <property type="component" value="Unassembled WGS sequence"/>
</dbReference>
<evidence type="ECO:0000313" key="3">
    <source>
        <dbReference type="Proteomes" id="UP000678499"/>
    </source>
</evidence>
<feature type="transmembrane region" description="Helical" evidence="1">
    <location>
        <begin position="96"/>
        <end position="114"/>
    </location>
</feature>
<keyword evidence="3" id="KW-1185">Reference proteome</keyword>
<dbReference type="AlphaFoldDB" id="A0A7R9GB14"/>
<dbReference type="OrthoDB" id="2564984at2759"/>
<gene>
    <name evidence="2" type="ORF">NMOB1V02_LOCUS2280</name>
</gene>
<protein>
    <recommendedName>
        <fullName evidence="4">Brain protein I3</fullName>
    </recommendedName>
</protein>
<feature type="transmembrane region" description="Helical" evidence="1">
    <location>
        <begin position="12"/>
        <end position="34"/>
    </location>
</feature>
<evidence type="ECO:0000313" key="2">
    <source>
        <dbReference type="EMBL" id="CAD7274449.1"/>
    </source>
</evidence>
<keyword evidence="1" id="KW-1133">Transmembrane helix</keyword>
<evidence type="ECO:0008006" key="4">
    <source>
        <dbReference type="Google" id="ProtNLM"/>
    </source>
</evidence>
<sequence>MKKSECCHMKPNIHPFMSFIPGLFCLEFFLARFAKPPPGATYPHQQFTPVPVYHHQTPGVSYMMNPSQPQHTTVIINGGCPRCQSGSLSDSFTCCGILLAIIFFPVGLVCCYVMREKKCVNCGATFG</sequence>
<dbReference type="EMBL" id="OA882289">
    <property type="protein sequence ID" value="CAD7274449.1"/>
    <property type="molecule type" value="Genomic_DNA"/>
</dbReference>
<dbReference type="Pfam" id="PF10164">
    <property type="entry name" value="BRI3"/>
    <property type="match status" value="1"/>
</dbReference>
<dbReference type="EMBL" id="CAJPEX010000252">
    <property type="protein sequence ID" value="CAG0914601.1"/>
    <property type="molecule type" value="Genomic_DNA"/>
</dbReference>
<reference evidence="2" key="1">
    <citation type="submission" date="2020-11" db="EMBL/GenBank/DDBJ databases">
        <authorList>
            <person name="Tran Van P."/>
        </authorList>
    </citation>
    <scope>NUCLEOTIDE SEQUENCE</scope>
</reference>
<dbReference type="PANTHER" id="PTHR13551">
    <property type="entry name" value="BRAIN PROTEIN I3"/>
    <property type="match status" value="1"/>
</dbReference>
<evidence type="ECO:0000256" key="1">
    <source>
        <dbReference type="SAM" id="Phobius"/>
    </source>
</evidence>